<dbReference type="SUPFAM" id="SSF54665">
    <property type="entry name" value="CO dehydrogenase molybdoprotein N-domain-like"/>
    <property type="match status" value="1"/>
</dbReference>
<sequence>MSILGTRVVRIEDPRFLKGEGTYIGNLPMEGALHLTFVRSPIAHARITGFDASEALSMPGVRAVWTAADIDLPPAPPAHGFMNKGIVFPYLAIDTVRYVGDLVAIVVSENKTTGTDAAETVIVDYEPLPVLLDMDESVKNENLLHPAAESNIVLTFAAASNDDIFADCEVVVDLTIENQRVAPAPMEVRACVSSWDGSRLTQWACSQGAHGARDGLAEILGIDKANVRVITPDVGGGFGAKSGVYPEEILVGWATRKLGVPVRWTETRTENMVSMGHGRAQRQRTRMGGTRDGRITAYRLDLLQDAGAYARAGAVLPFMTRMMAGGVYDIANVQFESHSVVTNTTPTVAYRGAGRPEATAAIERTIDEFARVCGIDPAEVRRKNYIAPSAFPLTTSMGAKYDSGEYAAALELALNAAGYDELRREQAARRASNNPVQLGIGLASYVETTNPMGAGDYGAVEITADGGAIIRTGSSSHGQGHHTAWSMIVSQSTGIPMDKIEFRFGDTDDIDHGGGTGGSRSLQVGGSAAKLAADAVIEKARQRAADLLEAAVEDIVIDTVRGGFHVKGSPTPVRTWADLMVAIDAPLEAEIDFVPEGATFPFGTHVCVVEVDIETGSVGVVRHIACDDAGTIINPLLVDGQVHGGVAQGIAQALLEVVAYDPDGNPITSNLADYGFISAAELPSFERVPMETPTPRNPLGAKGIGEAGTIGATPAVHNAVIDAVSHLGVTHIDMPCTAFNVWSAIQSAQK</sequence>
<dbReference type="InterPro" id="IPR000674">
    <property type="entry name" value="Ald_Oxase/Xan_DH_a/b"/>
</dbReference>
<dbReference type="Gene3D" id="3.30.365.10">
    <property type="entry name" value="Aldehyde oxidase/xanthine dehydrogenase, molybdopterin binding domain"/>
    <property type="match status" value="4"/>
</dbReference>
<dbReference type="InterPro" id="IPR016208">
    <property type="entry name" value="Ald_Oxase/xanthine_DH-like"/>
</dbReference>
<dbReference type="SMART" id="SM01008">
    <property type="entry name" value="Ald_Xan_dh_C"/>
    <property type="match status" value="1"/>
</dbReference>
<feature type="domain" description="Aldehyde oxidase/xanthine dehydrogenase a/b hammerhead" evidence="3">
    <location>
        <begin position="18"/>
        <end position="129"/>
    </location>
</feature>
<proteinExistence type="predicted"/>
<dbReference type="PANTHER" id="PTHR11908">
    <property type="entry name" value="XANTHINE DEHYDROGENASE"/>
    <property type="match status" value="1"/>
</dbReference>
<dbReference type="AlphaFoldDB" id="A0A094SDX3"/>
<dbReference type="PANTHER" id="PTHR11908:SF132">
    <property type="entry name" value="ALDEHYDE OXIDASE 1-RELATED"/>
    <property type="match status" value="1"/>
</dbReference>
<dbReference type="InterPro" id="IPR037165">
    <property type="entry name" value="AldOxase/xan_DH_Mopterin-bd_sf"/>
</dbReference>
<dbReference type="GO" id="GO:0005506">
    <property type="term" value="F:iron ion binding"/>
    <property type="evidence" value="ECO:0007669"/>
    <property type="project" value="InterPro"/>
</dbReference>
<protein>
    <recommendedName>
        <fullName evidence="3">Aldehyde oxidase/xanthine dehydrogenase a/b hammerhead domain-containing protein</fullName>
    </recommendedName>
</protein>
<dbReference type="Pfam" id="PF20256">
    <property type="entry name" value="MoCoBD_2"/>
    <property type="match status" value="1"/>
</dbReference>
<evidence type="ECO:0000259" key="3">
    <source>
        <dbReference type="SMART" id="SM01008"/>
    </source>
</evidence>
<dbReference type="Gene3D" id="3.90.1170.50">
    <property type="entry name" value="Aldehyde oxidase/xanthine dehydrogenase, a/b hammerhead"/>
    <property type="match status" value="1"/>
</dbReference>
<dbReference type="InterPro" id="IPR008274">
    <property type="entry name" value="AldOxase/xan_DH_MoCoBD1"/>
</dbReference>
<dbReference type="Pfam" id="PF01315">
    <property type="entry name" value="Ald_Xan_dh_C"/>
    <property type="match status" value="1"/>
</dbReference>
<keyword evidence="2" id="KW-0560">Oxidoreductase</keyword>
<evidence type="ECO:0000313" key="4">
    <source>
        <dbReference type="EMBL" id="KGA16383.1"/>
    </source>
</evidence>
<keyword evidence="1" id="KW-0500">Molybdenum</keyword>
<name>A0A094SDX3_9ZZZZ</name>
<dbReference type="SUPFAM" id="SSF56003">
    <property type="entry name" value="Molybdenum cofactor-binding domain"/>
    <property type="match status" value="1"/>
</dbReference>
<accession>A0A094SDX3</accession>
<dbReference type="InterPro" id="IPR046867">
    <property type="entry name" value="AldOxase/xan_DH_MoCoBD2"/>
</dbReference>
<dbReference type="EMBL" id="JNSL01000086">
    <property type="protein sequence ID" value="KGA16383.1"/>
    <property type="molecule type" value="Genomic_DNA"/>
</dbReference>
<evidence type="ECO:0000256" key="1">
    <source>
        <dbReference type="ARBA" id="ARBA00022505"/>
    </source>
</evidence>
<evidence type="ECO:0000256" key="2">
    <source>
        <dbReference type="ARBA" id="ARBA00023002"/>
    </source>
</evidence>
<comment type="caution">
    <text evidence="4">The sequence shown here is derived from an EMBL/GenBank/DDBJ whole genome shotgun (WGS) entry which is preliminary data.</text>
</comment>
<gene>
    <name evidence="4" type="ORF">GM51_12720</name>
</gene>
<dbReference type="Pfam" id="PF02738">
    <property type="entry name" value="MoCoBD_1"/>
    <property type="match status" value="1"/>
</dbReference>
<organism evidence="4">
    <name type="scientific">freshwater metagenome</name>
    <dbReference type="NCBI Taxonomy" id="449393"/>
    <lineage>
        <taxon>unclassified sequences</taxon>
        <taxon>metagenomes</taxon>
        <taxon>ecological metagenomes</taxon>
    </lineage>
</organism>
<dbReference type="InterPro" id="IPR036856">
    <property type="entry name" value="Ald_Oxase/Xan_DH_a/b_sf"/>
</dbReference>
<reference evidence="4" key="1">
    <citation type="submission" date="2014-06" db="EMBL/GenBank/DDBJ databases">
        <title>Key roles for freshwater Actinobacteria revealed by deep metagenomic sequencing.</title>
        <authorList>
            <person name="Ghai R."/>
            <person name="Mizuno C.M."/>
            <person name="Picazo A."/>
            <person name="Camacho A."/>
            <person name="Rodriguez-Valera F."/>
        </authorList>
    </citation>
    <scope>NUCLEOTIDE SEQUENCE</scope>
</reference>
<dbReference type="GO" id="GO:0016491">
    <property type="term" value="F:oxidoreductase activity"/>
    <property type="evidence" value="ECO:0007669"/>
    <property type="project" value="UniProtKB-KW"/>
</dbReference>